<dbReference type="PRINTS" id="PR00775">
    <property type="entry name" value="HEATSHOCK90"/>
</dbReference>
<dbReference type="Proteomes" id="UP000225972">
    <property type="component" value="Unassembled WGS sequence"/>
</dbReference>
<keyword evidence="2" id="KW-0346">Stress response</keyword>
<dbReference type="InterPro" id="IPR056471">
    <property type="entry name" value="HD-CE"/>
</dbReference>
<proteinExistence type="predicted"/>
<dbReference type="EMBL" id="FXXP01000001">
    <property type="protein sequence ID" value="SMX27313.1"/>
    <property type="molecule type" value="Genomic_DNA"/>
</dbReference>
<evidence type="ECO:0000313" key="2">
    <source>
        <dbReference type="EMBL" id="SMX27313.1"/>
    </source>
</evidence>
<sequence>MDFQTTDLWRQAFEPREDDQHEEARSLLRTALLSMRDQVKELVTHIPADCKNLTVHDISHVDALWTSADLLCGSEWELNPSETFVLGAAILTHDAGLTSIAYPEGRAGLKKLDLWDDLVADELQKTGGSEITAEQEASVLFAVLRELHAERAGSLCTQAWVLKPGNNVYLLENSELREAFGECIGRIAHSHHWSINRVAEELSSQIGGSPSLPAGWDINEQKLACILRCADAAQVDRTRAPLLLQAAVNPTGFSKAHWLAQSKLNRPTVCGDSIQFTSSSVFSSKDSEAWWVAYDLAQILDKEINSSNALLTEIGQPPFVVQRVAGAKSSRSFANLVKTTDWHPIDASIRVTDPVSLAKKLGGENLYGRNILVPFRELIQNAADAIRARRAHEQRGQEFGRINVTIEAHPSDDTLCLVHVDDDGLGMSSRVLTTTLVDFGKTFWDSSALREEFPGLRSSGFQRIGKFGIGFFSIFDFTDKVSVTSRRYDLGKREANALEFSGLAARPLLRTNASDRLPNDTSTRVTMSLKKAELIEAEAPPKKDKRTARGLLRKLEAERRAENTKSLGFTQRLLSMVSFLDVEVQFKDLRTGEQFRHLPDIYGSASTKFLDELYFTGFTEQFERHKPQSMLSSITDASGTVHGRAALDVEELTRGNSGNSGSFGCAAVGGIVTGQLGIPMTTSTGAPIPFIGVVECSTVRASREYAHPNAPEKAIDRWLEGQLNMVDLGLMTRHEQLLLGSAVYSTLGKKLEIPLVLHRGVERSARFLEELVKRSDRVIVPASFSITSQFGILGYNQLSPEYFEVETVEELVVFGPKVDYVVPREVSRKLHKSNGGSIAIPEMRSQSSVLFPLIDMMKNKMGRDPELTVAQEALFDTRIPSLSKPDWCLVIS</sequence>
<dbReference type="RefSeq" id="WP_099243474.1">
    <property type="nucleotide sequence ID" value="NZ_FXXP01000001.1"/>
</dbReference>
<reference evidence="3" key="1">
    <citation type="submission" date="2017-05" db="EMBL/GenBank/DDBJ databases">
        <authorList>
            <person name="Rodrigo-Torres L."/>
            <person name="Arahal R. D."/>
            <person name="Lucena T."/>
        </authorList>
    </citation>
    <scope>NUCLEOTIDE SEQUENCE [LARGE SCALE GENOMIC DNA]</scope>
    <source>
        <strain evidence="3">CECT 8649</strain>
    </source>
</reference>
<dbReference type="Gene3D" id="3.30.565.10">
    <property type="entry name" value="Histidine kinase-like ATPase, C-terminal domain"/>
    <property type="match status" value="1"/>
</dbReference>
<dbReference type="SUPFAM" id="SSF55874">
    <property type="entry name" value="ATPase domain of HSP90 chaperone/DNA topoisomerase II/histidine kinase"/>
    <property type="match status" value="1"/>
</dbReference>
<dbReference type="AlphaFoldDB" id="A0A238JAB9"/>
<gene>
    <name evidence="2" type="ORF">TRP8649_01416</name>
</gene>
<feature type="domain" description="HD-CE" evidence="1">
    <location>
        <begin position="52"/>
        <end position="305"/>
    </location>
</feature>
<dbReference type="OrthoDB" id="9802640at2"/>
<keyword evidence="3" id="KW-1185">Reference proteome</keyword>
<organism evidence="2 3">
    <name type="scientific">Pelagimonas phthalicica</name>
    <dbReference type="NCBI Taxonomy" id="1037362"/>
    <lineage>
        <taxon>Bacteria</taxon>
        <taxon>Pseudomonadati</taxon>
        <taxon>Pseudomonadota</taxon>
        <taxon>Alphaproteobacteria</taxon>
        <taxon>Rhodobacterales</taxon>
        <taxon>Roseobacteraceae</taxon>
        <taxon>Pelagimonas</taxon>
    </lineage>
</organism>
<protein>
    <submittedName>
        <fullName evidence="2">Heat shock protein 90</fullName>
    </submittedName>
</protein>
<dbReference type="InterPro" id="IPR020575">
    <property type="entry name" value="Hsp90_N"/>
</dbReference>
<accession>A0A238JAB9</accession>
<evidence type="ECO:0000259" key="1">
    <source>
        <dbReference type="Pfam" id="PF24391"/>
    </source>
</evidence>
<name>A0A238JAB9_9RHOB</name>
<evidence type="ECO:0000313" key="3">
    <source>
        <dbReference type="Proteomes" id="UP000225972"/>
    </source>
</evidence>
<dbReference type="Pfam" id="PF24391">
    <property type="entry name" value="HD-CE"/>
    <property type="match status" value="1"/>
</dbReference>
<dbReference type="InterPro" id="IPR036890">
    <property type="entry name" value="HATPase_C_sf"/>
</dbReference>